<proteinExistence type="predicted"/>
<dbReference type="EMBL" id="QQTP01000006">
    <property type="protein sequence ID" value="RDJ24560.1"/>
    <property type="molecule type" value="Genomic_DNA"/>
</dbReference>
<dbReference type="SMART" id="SM00421">
    <property type="entry name" value="HTH_LUXR"/>
    <property type="match status" value="1"/>
</dbReference>
<dbReference type="Proteomes" id="UP000255207">
    <property type="component" value="Unassembled WGS sequence"/>
</dbReference>
<evidence type="ECO:0000256" key="1">
    <source>
        <dbReference type="ARBA" id="ARBA00023015"/>
    </source>
</evidence>
<dbReference type="OrthoDB" id="3170288at2"/>
<sequence>MPARAASTSGPPRRNAESSGPGPVMSAIDLALELISGLAAAATPEAAGLVLRDALAPLGARGFFAGSFPNSQAMAVPRLVAKRRLYAQFSVPGWLDAYAREKLDRGNPVILAPARRHSAFRWSDPGFGDLENWRGLAVAREVGIADGFAVPCHEPNGRFGIVSFGLERFDLSPRQLQAITLAAVMAHDRMAALAEPPLPFPALTARERDCLWFVADGLSDAEIAEKLGIAQATAHAHVENAKRKLGAKTRAQAVARLCGNMLL</sequence>
<evidence type="ECO:0000256" key="2">
    <source>
        <dbReference type="ARBA" id="ARBA00023125"/>
    </source>
</evidence>
<dbReference type="InterPro" id="IPR036388">
    <property type="entry name" value="WH-like_DNA-bd_sf"/>
</dbReference>
<dbReference type="PANTHER" id="PTHR44688">
    <property type="entry name" value="DNA-BINDING TRANSCRIPTIONAL ACTIVATOR DEVR_DOSR"/>
    <property type="match status" value="1"/>
</dbReference>
<reference evidence="7" key="1">
    <citation type="submission" date="2018-07" db="EMBL/GenBank/DDBJ databases">
        <authorList>
            <person name="Safronova V.I."/>
            <person name="Chirak E.R."/>
            <person name="Sazanova A.L."/>
        </authorList>
    </citation>
    <scope>NUCLEOTIDE SEQUENCE [LARGE SCALE GENOMIC DNA]</scope>
    <source>
        <strain evidence="7">RCAM04685</strain>
    </source>
</reference>
<dbReference type="InterPro" id="IPR000792">
    <property type="entry name" value="Tscrpt_reg_LuxR_C"/>
</dbReference>
<evidence type="ECO:0000256" key="3">
    <source>
        <dbReference type="ARBA" id="ARBA00023163"/>
    </source>
</evidence>
<feature type="compositionally biased region" description="Polar residues" evidence="4">
    <location>
        <begin position="1"/>
        <end position="10"/>
    </location>
</feature>
<comment type="caution">
    <text evidence="6">The sequence shown here is derived from an EMBL/GenBank/DDBJ whole genome shotgun (WGS) entry which is preliminary data.</text>
</comment>
<evidence type="ECO:0000259" key="5">
    <source>
        <dbReference type="PROSITE" id="PS50043"/>
    </source>
</evidence>
<dbReference type="InterPro" id="IPR036693">
    <property type="entry name" value="TF_LuxR_autoind-bd_dom_sf"/>
</dbReference>
<keyword evidence="7" id="KW-1185">Reference proteome</keyword>
<evidence type="ECO:0000313" key="7">
    <source>
        <dbReference type="Proteomes" id="UP000255207"/>
    </source>
</evidence>
<dbReference type="Gene3D" id="1.10.10.10">
    <property type="entry name" value="Winged helix-like DNA-binding domain superfamily/Winged helix DNA-binding domain"/>
    <property type="match status" value="1"/>
</dbReference>
<dbReference type="Gene3D" id="3.30.450.80">
    <property type="entry name" value="Transcription factor LuxR-like, autoinducer-binding domain"/>
    <property type="match status" value="1"/>
</dbReference>
<dbReference type="PANTHER" id="PTHR44688:SF16">
    <property type="entry name" value="DNA-BINDING TRANSCRIPTIONAL ACTIVATOR DEVR_DOSR"/>
    <property type="match status" value="1"/>
</dbReference>
<feature type="domain" description="HTH luxR-type" evidence="5">
    <location>
        <begin position="196"/>
        <end position="261"/>
    </location>
</feature>
<dbReference type="GO" id="GO:0006355">
    <property type="term" value="P:regulation of DNA-templated transcription"/>
    <property type="evidence" value="ECO:0007669"/>
    <property type="project" value="InterPro"/>
</dbReference>
<dbReference type="InterPro" id="IPR016032">
    <property type="entry name" value="Sig_transdc_resp-reg_C-effctor"/>
</dbReference>
<dbReference type="SUPFAM" id="SSF75516">
    <property type="entry name" value="Pheromone-binding domain of LuxR-like quorum-sensing transcription factors"/>
    <property type="match status" value="1"/>
</dbReference>
<keyword evidence="3" id="KW-0804">Transcription</keyword>
<dbReference type="Pfam" id="PF00196">
    <property type="entry name" value="GerE"/>
    <property type="match status" value="1"/>
</dbReference>
<accession>A0A370L5K7</accession>
<protein>
    <recommendedName>
        <fullName evidence="5">HTH luxR-type domain-containing protein</fullName>
    </recommendedName>
</protein>
<dbReference type="SUPFAM" id="SSF46894">
    <property type="entry name" value="C-terminal effector domain of the bipartite response regulators"/>
    <property type="match status" value="1"/>
</dbReference>
<dbReference type="InterPro" id="IPR005143">
    <property type="entry name" value="TF_LuxR_autoind-bd_dom"/>
</dbReference>
<evidence type="ECO:0000313" key="6">
    <source>
        <dbReference type="EMBL" id="RDJ24560.1"/>
    </source>
</evidence>
<dbReference type="PRINTS" id="PR00038">
    <property type="entry name" value="HTHLUXR"/>
</dbReference>
<dbReference type="AlphaFoldDB" id="A0A370L5K7"/>
<feature type="region of interest" description="Disordered" evidence="4">
    <location>
        <begin position="1"/>
        <end position="22"/>
    </location>
</feature>
<organism evidence="6 7">
    <name type="scientific">Bosea caraganae</name>
    <dbReference type="NCBI Taxonomy" id="2763117"/>
    <lineage>
        <taxon>Bacteria</taxon>
        <taxon>Pseudomonadati</taxon>
        <taxon>Pseudomonadota</taxon>
        <taxon>Alphaproteobacteria</taxon>
        <taxon>Hyphomicrobiales</taxon>
        <taxon>Boseaceae</taxon>
        <taxon>Bosea</taxon>
    </lineage>
</organism>
<keyword evidence="1" id="KW-0805">Transcription regulation</keyword>
<evidence type="ECO:0000256" key="4">
    <source>
        <dbReference type="SAM" id="MobiDB-lite"/>
    </source>
</evidence>
<dbReference type="CDD" id="cd06170">
    <property type="entry name" value="LuxR_C_like"/>
    <property type="match status" value="1"/>
</dbReference>
<keyword evidence="2" id="KW-0238">DNA-binding</keyword>
<dbReference type="PROSITE" id="PS50043">
    <property type="entry name" value="HTH_LUXR_2"/>
    <property type="match status" value="1"/>
</dbReference>
<name>A0A370L5K7_9HYPH</name>
<dbReference type="GO" id="GO:0003677">
    <property type="term" value="F:DNA binding"/>
    <property type="evidence" value="ECO:0007669"/>
    <property type="project" value="UniProtKB-KW"/>
</dbReference>
<dbReference type="Pfam" id="PF03472">
    <property type="entry name" value="Autoind_bind"/>
    <property type="match status" value="1"/>
</dbReference>
<gene>
    <name evidence="6" type="ORF">DWE98_12795</name>
</gene>